<protein>
    <submittedName>
        <fullName evidence="1">Uncharacterized protein</fullName>
    </submittedName>
</protein>
<accession>A0AAV7A6I7</accession>
<comment type="caution">
    <text evidence="1">The sequence shown here is derived from an EMBL/GenBank/DDBJ whole genome shotgun (WGS) entry which is preliminary data.</text>
</comment>
<dbReference type="EMBL" id="WNYA01000010">
    <property type="protein sequence ID" value="KAG8553828.1"/>
    <property type="molecule type" value="Genomic_DNA"/>
</dbReference>
<dbReference type="Proteomes" id="UP000824782">
    <property type="component" value="Unassembled WGS sequence"/>
</dbReference>
<evidence type="ECO:0000313" key="1">
    <source>
        <dbReference type="EMBL" id="KAG8553828.1"/>
    </source>
</evidence>
<proteinExistence type="predicted"/>
<evidence type="ECO:0000313" key="2">
    <source>
        <dbReference type="Proteomes" id="UP000824782"/>
    </source>
</evidence>
<name>A0AAV7A6I7_ENGPU</name>
<gene>
    <name evidence="1" type="ORF">GDO81_003566</name>
</gene>
<sequence length="135" mass="14358">MPGAGDAVAVRCRALTWRVDGAPSPDLCSPGAVPPPLCSSYCGTQAGSPGCSRWMLLPVSAPPAGCCILPSAYSPLCITLLPVSREKKGEEEDAGEALVVLQLLLRTWHLCPSSCGARHCHCFFWYRARARSDLS</sequence>
<keyword evidence="2" id="KW-1185">Reference proteome</keyword>
<organism evidence="1 2">
    <name type="scientific">Engystomops pustulosus</name>
    <name type="common">Tungara frog</name>
    <name type="synonym">Physalaemus pustulosus</name>
    <dbReference type="NCBI Taxonomy" id="76066"/>
    <lineage>
        <taxon>Eukaryota</taxon>
        <taxon>Metazoa</taxon>
        <taxon>Chordata</taxon>
        <taxon>Craniata</taxon>
        <taxon>Vertebrata</taxon>
        <taxon>Euteleostomi</taxon>
        <taxon>Amphibia</taxon>
        <taxon>Batrachia</taxon>
        <taxon>Anura</taxon>
        <taxon>Neobatrachia</taxon>
        <taxon>Hyloidea</taxon>
        <taxon>Leptodactylidae</taxon>
        <taxon>Leiuperinae</taxon>
        <taxon>Engystomops</taxon>
    </lineage>
</organism>
<dbReference type="AlphaFoldDB" id="A0AAV7A6I7"/>
<reference evidence="1" key="1">
    <citation type="thesis" date="2020" institute="ProQuest LLC" country="789 East Eisenhower Parkway, Ann Arbor, MI, USA">
        <title>Comparative Genomics and Chromosome Evolution.</title>
        <authorList>
            <person name="Mudd A.B."/>
        </authorList>
    </citation>
    <scope>NUCLEOTIDE SEQUENCE</scope>
    <source>
        <strain evidence="1">237g6f4</strain>
        <tissue evidence="1">Blood</tissue>
    </source>
</reference>